<organism evidence="2 3">
    <name type="scientific">Thraustotheca clavata</name>
    <dbReference type="NCBI Taxonomy" id="74557"/>
    <lineage>
        <taxon>Eukaryota</taxon>
        <taxon>Sar</taxon>
        <taxon>Stramenopiles</taxon>
        <taxon>Oomycota</taxon>
        <taxon>Saprolegniomycetes</taxon>
        <taxon>Saprolegniales</taxon>
        <taxon>Achlyaceae</taxon>
        <taxon>Thraustotheca</taxon>
    </lineage>
</organism>
<sequence length="155" mass="17907">MEAVYKRSCMAKEWTQIGLRITPKAQKKFDLEANQFGNYDVKSSTNAVAFVYNTTARVESMRRNSLPSFLRRVVNFGRAHEVYDAFGIEYHVTSFADNFYDQAIYQVLDDNLQLSNTITPPLPRPTKRGRVPDSRLPSSGERINENTRVYRQRCS</sequence>
<keyword evidence="3" id="KW-1185">Reference proteome</keyword>
<name>A0A1V9Z7P8_9STRA</name>
<evidence type="ECO:0000313" key="3">
    <source>
        <dbReference type="Proteomes" id="UP000243217"/>
    </source>
</evidence>
<evidence type="ECO:0000313" key="2">
    <source>
        <dbReference type="EMBL" id="OQR93937.1"/>
    </source>
</evidence>
<dbReference type="EMBL" id="JNBS01002220">
    <property type="protein sequence ID" value="OQR93937.1"/>
    <property type="molecule type" value="Genomic_DNA"/>
</dbReference>
<gene>
    <name evidence="2" type="ORF">THRCLA_22270</name>
</gene>
<reference evidence="2 3" key="1">
    <citation type="journal article" date="2014" name="Genome Biol. Evol.">
        <title>The secreted proteins of Achlya hypogyna and Thraustotheca clavata identify the ancestral oomycete secretome and reveal gene acquisitions by horizontal gene transfer.</title>
        <authorList>
            <person name="Misner I."/>
            <person name="Blouin N."/>
            <person name="Leonard G."/>
            <person name="Richards T.A."/>
            <person name="Lane C.E."/>
        </authorList>
    </citation>
    <scope>NUCLEOTIDE SEQUENCE [LARGE SCALE GENOMIC DNA]</scope>
    <source>
        <strain evidence="2 3">ATCC 34112</strain>
    </source>
</reference>
<dbReference type="AlphaFoldDB" id="A0A1V9Z7P8"/>
<proteinExistence type="predicted"/>
<protein>
    <submittedName>
        <fullName evidence="2">Uncharacterized protein</fullName>
    </submittedName>
</protein>
<accession>A0A1V9Z7P8</accession>
<comment type="caution">
    <text evidence="2">The sequence shown here is derived from an EMBL/GenBank/DDBJ whole genome shotgun (WGS) entry which is preliminary data.</text>
</comment>
<evidence type="ECO:0000256" key="1">
    <source>
        <dbReference type="SAM" id="MobiDB-lite"/>
    </source>
</evidence>
<dbReference type="Proteomes" id="UP000243217">
    <property type="component" value="Unassembled WGS sequence"/>
</dbReference>
<feature type="region of interest" description="Disordered" evidence="1">
    <location>
        <begin position="116"/>
        <end position="155"/>
    </location>
</feature>